<dbReference type="AlphaFoldDB" id="A0A494XKY2"/>
<accession>A0A494XKY2</accession>
<evidence type="ECO:0000256" key="3">
    <source>
        <dbReference type="ARBA" id="ARBA00022842"/>
    </source>
</evidence>
<evidence type="ECO:0000256" key="1">
    <source>
        <dbReference type="ARBA" id="ARBA00001946"/>
    </source>
</evidence>
<evidence type="ECO:0000313" key="7">
    <source>
        <dbReference type="EMBL" id="RKP49306.1"/>
    </source>
</evidence>
<dbReference type="Proteomes" id="UP000280434">
    <property type="component" value="Unassembled WGS sequence"/>
</dbReference>
<organism evidence="7 8">
    <name type="scientific">Trinickia fusca</name>
    <dbReference type="NCBI Taxonomy" id="2419777"/>
    <lineage>
        <taxon>Bacteria</taxon>
        <taxon>Pseudomonadati</taxon>
        <taxon>Pseudomonadota</taxon>
        <taxon>Betaproteobacteria</taxon>
        <taxon>Burkholderiales</taxon>
        <taxon>Burkholderiaceae</taxon>
        <taxon>Trinickia</taxon>
    </lineage>
</organism>
<proteinExistence type="predicted"/>
<reference evidence="7 8" key="1">
    <citation type="submission" date="2018-10" db="EMBL/GenBank/DDBJ databases">
        <title>Paraburkholderia sp. 7MK8-2, isolated from soil.</title>
        <authorList>
            <person name="Gao Z.-H."/>
            <person name="Qiu L.-H."/>
        </authorList>
    </citation>
    <scope>NUCLEOTIDE SEQUENCE [LARGE SCALE GENOMIC DNA]</scope>
    <source>
        <strain evidence="7 8">7MK8-2</strain>
    </source>
</reference>
<comment type="caution">
    <text evidence="7">The sequence shown here is derived from an EMBL/GenBank/DDBJ whole genome shotgun (WGS) entry which is preliminary data.</text>
</comment>
<dbReference type="RefSeq" id="WP_121277694.1">
    <property type="nucleotide sequence ID" value="NZ_RBZV01000003.1"/>
</dbReference>
<keyword evidence="8" id="KW-1185">Reference proteome</keyword>
<sequence length="278" mass="30995">MSTKFYARSILYTPALDVLVLKKAQKTAADICLLDIEDSVPPVRKEDARRLCIEILQAWPKTRPTAVRINEIRSPEFLQDIAAFVAAKVVPDIIVMTMVDSGVEVEILRTLLGRQHLFPEIYVTIETPASIKNLEDIARESNGLILGSADLAASLGVDIDWDNMLYARQRLVVAAARYEIAAIDTACFNFEGSAAELQEESRRCVSLGYHGKVAVHPAQVPVINEIFEVKDEALDWARRVIETWERAGGGVERLGDRMIGPPFVKKAQQLLRRASGRR</sequence>
<dbReference type="PANTHER" id="PTHR32308:SF0">
    <property type="entry name" value="HPCH_HPAI ALDOLASE_CITRATE LYASE DOMAIN-CONTAINING PROTEIN"/>
    <property type="match status" value="1"/>
</dbReference>
<comment type="cofactor">
    <cofactor evidence="1">
        <name>Mg(2+)</name>
        <dbReference type="ChEBI" id="CHEBI:18420"/>
    </cofactor>
</comment>
<dbReference type="InterPro" id="IPR011206">
    <property type="entry name" value="Citrate_lyase_beta/mcl1/mcl2"/>
</dbReference>
<evidence type="ECO:0000256" key="4">
    <source>
        <dbReference type="PIRSR" id="PIRSR015582-1"/>
    </source>
</evidence>
<feature type="binding site" evidence="5">
    <location>
        <position position="150"/>
    </location>
    <ligand>
        <name>Mg(2+)</name>
        <dbReference type="ChEBI" id="CHEBI:18420"/>
    </ligand>
</feature>
<keyword evidence="3 5" id="KW-0460">Magnesium</keyword>
<dbReference type="InterPro" id="IPR040442">
    <property type="entry name" value="Pyrv_kinase-like_dom_sf"/>
</dbReference>
<dbReference type="InterPro" id="IPR015813">
    <property type="entry name" value="Pyrv/PenolPyrv_kinase-like_dom"/>
</dbReference>
<keyword evidence="2 5" id="KW-0479">Metal-binding</keyword>
<dbReference type="SUPFAM" id="SSF51621">
    <property type="entry name" value="Phosphoenolpyruvate/pyruvate domain"/>
    <property type="match status" value="1"/>
</dbReference>
<protein>
    <submittedName>
        <fullName evidence="7">CoA ester lyase</fullName>
    </submittedName>
</protein>
<evidence type="ECO:0000256" key="2">
    <source>
        <dbReference type="ARBA" id="ARBA00022723"/>
    </source>
</evidence>
<dbReference type="PANTHER" id="PTHR32308">
    <property type="entry name" value="LYASE BETA SUBUNIT, PUTATIVE (AFU_ORTHOLOGUE AFUA_4G13030)-RELATED"/>
    <property type="match status" value="1"/>
</dbReference>
<dbReference type="Pfam" id="PF03328">
    <property type="entry name" value="HpcH_HpaI"/>
    <property type="match status" value="1"/>
</dbReference>
<dbReference type="GO" id="GO:0000287">
    <property type="term" value="F:magnesium ion binding"/>
    <property type="evidence" value="ECO:0007669"/>
    <property type="project" value="TreeGrafter"/>
</dbReference>
<evidence type="ECO:0000313" key="8">
    <source>
        <dbReference type="Proteomes" id="UP000280434"/>
    </source>
</evidence>
<feature type="domain" description="HpcH/HpaI aldolase/citrate lyase" evidence="6">
    <location>
        <begin position="8"/>
        <end position="217"/>
    </location>
</feature>
<keyword evidence="7" id="KW-0456">Lyase</keyword>
<dbReference type="Gene3D" id="3.20.20.60">
    <property type="entry name" value="Phosphoenolpyruvate-binding domains"/>
    <property type="match status" value="1"/>
</dbReference>
<name>A0A494XKY2_9BURK</name>
<feature type="binding site" evidence="4">
    <location>
        <position position="68"/>
    </location>
    <ligand>
        <name>substrate</name>
    </ligand>
</feature>
<feature type="binding site" evidence="5">
    <location>
        <position position="126"/>
    </location>
    <ligand>
        <name>Mg(2+)</name>
        <dbReference type="ChEBI" id="CHEBI:18420"/>
    </ligand>
</feature>
<dbReference type="OrthoDB" id="348111at2"/>
<evidence type="ECO:0000259" key="6">
    <source>
        <dbReference type="Pfam" id="PF03328"/>
    </source>
</evidence>
<dbReference type="GO" id="GO:0006107">
    <property type="term" value="P:oxaloacetate metabolic process"/>
    <property type="evidence" value="ECO:0007669"/>
    <property type="project" value="TreeGrafter"/>
</dbReference>
<dbReference type="GO" id="GO:0016829">
    <property type="term" value="F:lyase activity"/>
    <property type="evidence" value="ECO:0007669"/>
    <property type="project" value="UniProtKB-KW"/>
</dbReference>
<gene>
    <name evidence="7" type="ORF">D7S89_11080</name>
</gene>
<feature type="binding site" evidence="4">
    <location>
        <position position="126"/>
    </location>
    <ligand>
        <name>substrate</name>
    </ligand>
</feature>
<evidence type="ECO:0000256" key="5">
    <source>
        <dbReference type="PIRSR" id="PIRSR015582-2"/>
    </source>
</evidence>
<dbReference type="PIRSF" id="PIRSF015582">
    <property type="entry name" value="Cit_lyase_B"/>
    <property type="match status" value="1"/>
</dbReference>
<dbReference type="InterPro" id="IPR005000">
    <property type="entry name" value="Aldolase/citrate-lyase_domain"/>
</dbReference>
<dbReference type="EMBL" id="RBZV01000003">
    <property type="protein sequence ID" value="RKP49306.1"/>
    <property type="molecule type" value="Genomic_DNA"/>
</dbReference>